<comment type="subcellular location">
    <subcellularLocation>
        <location evidence="1">Cell envelope</location>
    </subcellularLocation>
</comment>
<dbReference type="Proteomes" id="UP000595064">
    <property type="component" value="Chromosome"/>
</dbReference>
<protein>
    <submittedName>
        <fullName evidence="7">Efflux RND transporter periplasmic adaptor subunit</fullName>
    </submittedName>
</protein>
<reference evidence="7 8" key="1">
    <citation type="submission" date="2020-12" db="EMBL/GenBank/DDBJ databases">
        <title>FDA dAtabase for Regulatory Grade micrObial Sequences (FDA-ARGOS): Supporting development and validation of Infectious Disease Dx tests.</title>
        <authorList>
            <person name="Sproer C."/>
            <person name="Gronow S."/>
            <person name="Severitt S."/>
            <person name="Schroder I."/>
            <person name="Tallon L."/>
            <person name="Sadzewicz L."/>
            <person name="Zhao X."/>
            <person name="Boylan J."/>
            <person name="Ott S."/>
            <person name="Bowen H."/>
            <person name="Vavikolanu K."/>
            <person name="Mehta A."/>
            <person name="Aluvathingal J."/>
            <person name="Nadendla S."/>
            <person name="Lowell S."/>
            <person name="Myers T."/>
            <person name="Yan Y."/>
            <person name="Sichtig H."/>
        </authorList>
    </citation>
    <scope>NUCLEOTIDE SEQUENCE [LARGE SCALE GENOMIC DNA]</scope>
    <source>
        <strain evidence="7 8">FDAARGOS_890</strain>
    </source>
</reference>
<evidence type="ECO:0000256" key="4">
    <source>
        <dbReference type="SAM" id="SignalP"/>
    </source>
</evidence>
<dbReference type="RefSeq" id="WP_016452446.1">
    <property type="nucleotide sequence ID" value="NZ_AP025556.1"/>
</dbReference>
<keyword evidence="8" id="KW-1185">Reference proteome</keyword>
<dbReference type="GO" id="GO:0015562">
    <property type="term" value="F:efflux transmembrane transporter activity"/>
    <property type="evidence" value="ECO:0007669"/>
    <property type="project" value="TreeGrafter"/>
</dbReference>
<keyword evidence="3" id="KW-0813">Transport</keyword>
<evidence type="ECO:0000259" key="6">
    <source>
        <dbReference type="Pfam" id="PF25967"/>
    </source>
</evidence>
<evidence type="ECO:0000313" key="8">
    <source>
        <dbReference type="Proteomes" id="UP000595064"/>
    </source>
</evidence>
<dbReference type="Gene3D" id="2.40.420.20">
    <property type="match status" value="1"/>
</dbReference>
<name>A0A7T2YX68_9BURK</name>
<feature type="chain" id="PRO_5032589353" evidence="4">
    <location>
        <begin position="23"/>
        <end position="376"/>
    </location>
</feature>
<dbReference type="Pfam" id="PF25967">
    <property type="entry name" value="RND-MFP_C"/>
    <property type="match status" value="1"/>
</dbReference>
<dbReference type="Pfam" id="PF25917">
    <property type="entry name" value="BSH_RND"/>
    <property type="match status" value="1"/>
</dbReference>
<dbReference type="PANTHER" id="PTHR30469">
    <property type="entry name" value="MULTIDRUG RESISTANCE PROTEIN MDTA"/>
    <property type="match status" value="1"/>
</dbReference>
<feature type="signal peptide" evidence="4">
    <location>
        <begin position="1"/>
        <end position="22"/>
    </location>
</feature>
<dbReference type="Gene3D" id="2.40.50.100">
    <property type="match status" value="1"/>
</dbReference>
<dbReference type="GO" id="GO:1990281">
    <property type="term" value="C:efflux pump complex"/>
    <property type="evidence" value="ECO:0007669"/>
    <property type="project" value="TreeGrafter"/>
</dbReference>
<dbReference type="PANTHER" id="PTHR30469:SF20">
    <property type="entry name" value="EFFLUX RND TRANSPORTER PERIPLASMIC ADAPTOR SUBUNIT"/>
    <property type="match status" value="1"/>
</dbReference>
<dbReference type="InterPro" id="IPR058625">
    <property type="entry name" value="MdtA-like_BSH"/>
</dbReference>
<dbReference type="EMBL" id="CP065748">
    <property type="protein sequence ID" value="QPS83231.1"/>
    <property type="molecule type" value="Genomic_DNA"/>
</dbReference>
<dbReference type="KEGG" id="dla:I6G47_09240"/>
<sequence>MHFSLNSISRLLACVLSTVTLAACTQHAATTTATPKPVKIEVVGEAGIASRADNFVGTLRARQRTDLGFETSGRLTAISVEVGDRVRAGQVIARLDESPARWRVDKAAADRAAAAASLLERSTQLHQQEMLANDKIISPTALQSARAAHQLARSQLDAADAALASARRDLSLTKITAPFDGEVVGRQAQPHSDVSAGQTILQLQAGSALEVVAMFPDTVASTLAVGDKAQGRSGERTFPLVLEYLSTRSDNGSLVQAIYSVQRTERSSSPGLRSGGMVSVELPQKPAQAATLTLPVTAVMAGTEASQAQVYVIDQENKLELRPIKTAGHLTSHGRVVIDQGLSVGDRVVTAGTAFLNAGQQVVVHVPQTVLKGAKS</sequence>
<dbReference type="Gene3D" id="1.10.287.470">
    <property type="entry name" value="Helix hairpin bin"/>
    <property type="match status" value="1"/>
</dbReference>
<keyword evidence="4" id="KW-0732">Signal</keyword>
<proteinExistence type="inferred from homology"/>
<evidence type="ECO:0000256" key="2">
    <source>
        <dbReference type="ARBA" id="ARBA00009477"/>
    </source>
</evidence>
<evidence type="ECO:0000259" key="5">
    <source>
        <dbReference type="Pfam" id="PF25917"/>
    </source>
</evidence>
<dbReference type="InterPro" id="IPR006143">
    <property type="entry name" value="RND_pump_MFP"/>
</dbReference>
<dbReference type="SUPFAM" id="SSF111369">
    <property type="entry name" value="HlyD-like secretion proteins"/>
    <property type="match status" value="1"/>
</dbReference>
<feature type="domain" description="Multidrug resistance protein MdtA-like C-terminal permuted SH3" evidence="6">
    <location>
        <begin position="292"/>
        <end position="352"/>
    </location>
</feature>
<comment type="similarity">
    <text evidence="2">Belongs to the membrane fusion protein (MFP) (TC 8.A.1) family.</text>
</comment>
<dbReference type="NCBIfam" id="TIGR01730">
    <property type="entry name" value="RND_mfp"/>
    <property type="match status" value="1"/>
</dbReference>
<dbReference type="GeneID" id="83663268"/>
<organism evidence="7 8">
    <name type="scientific">Delftia lacustris</name>
    <dbReference type="NCBI Taxonomy" id="558537"/>
    <lineage>
        <taxon>Bacteria</taxon>
        <taxon>Pseudomonadati</taxon>
        <taxon>Pseudomonadota</taxon>
        <taxon>Betaproteobacteria</taxon>
        <taxon>Burkholderiales</taxon>
        <taxon>Comamonadaceae</taxon>
        <taxon>Delftia</taxon>
    </lineage>
</organism>
<feature type="domain" description="Multidrug resistance protein MdtA-like barrel-sandwich hybrid" evidence="5">
    <location>
        <begin position="71"/>
        <end position="199"/>
    </location>
</feature>
<evidence type="ECO:0000313" key="7">
    <source>
        <dbReference type="EMBL" id="QPS83231.1"/>
    </source>
</evidence>
<dbReference type="Gene3D" id="2.40.30.170">
    <property type="match status" value="1"/>
</dbReference>
<dbReference type="InterPro" id="IPR058627">
    <property type="entry name" value="MdtA-like_C"/>
</dbReference>
<gene>
    <name evidence="7" type="ORF">I6G47_09240</name>
</gene>
<accession>A0A7T2YX68</accession>
<dbReference type="AlphaFoldDB" id="A0A7T2YX68"/>
<evidence type="ECO:0000256" key="1">
    <source>
        <dbReference type="ARBA" id="ARBA00004196"/>
    </source>
</evidence>
<evidence type="ECO:0000256" key="3">
    <source>
        <dbReference type="ARBA" id="ARBA00022448"/>
    </source>
</evidence>